<dbReference type="EMBL" id="HG001776">
    <property type="protein sequence ID" value="CDF36393.1"/>
    <property type="molecule type" value="Genomic_DNA"/>
</dbReference>
<dbReference type="SUPFAM" id="SSF48452">
    <property type="entry name" value="TPR-like"/>
    <property type="match status" value="1"/>
</dbReference>
<dbReference type="PhylomeDB" id="R7QF44"/>
<dbReference type="STRING" id="2769.R7QF44"/>
<evidence type="ECO:0000256" key="5">
    <source>
        <dbReference type="ARBA" id="ARBA00022737"/>
    </source>
</evidence>
<keyword evidence="6" id="KW-0378">Hydrolase</keyword>
<evidence type="ECO:0000259" key="10">
    <source>
        <dbReference type="SMART" id="SM00156"/>
    </source>
</evidence>
<reference evidence="12" key="1">
    <citation type="journal article" date="2013" name="Proc. Natl. Acad. Sci. U.S.A.">
        <title>Genome structure and metabolic features in the red seaweed Chondrus crispus shed light on evolution of the Archaeplastida.</title>
        <authorList>
            <person name="Collen J."/>
            <person name="Porcel B."/>
            <person name="Carre W."/>
            <person name="Ball S.G."/>
            <person name="Chaparro C."/>
            <person name="Tonon T."/>
            <person name="Barbeyron T."/>
            <person name="Michel G."/>
            <person name="Noel B."/>
            <person name="Valentin K."/>
            <person name="Elias M."/>
            <person name="Artiguenave F."/>
            <person name="Arun A."/>
            <person name="Aury J.M."/>
            <person name="Barbosa-Neto J.F."/>
            <person name="Bothwell J.H."/>
            <person name="Bouget F.Y."/>
            <person name="Brillet L."/>
            <person name="Cabello-Hurtado F."/>
            <person name="Capella-Gutierrez S."/>
            <person name="Charrier B."/>
            <person name="Cladiere L."/>
            <person name="Cock J.M."/>
            <person name="Coelho S.M."/>
            <person name="Colleoni C."/>
            <person name="Czjzek M."/>
            <person name="Da Silva C."/>
            <person name="Delage L."/>
            <person name="Denoeud F."/>
            <person name="Deschamps P."/>
            <person name="Dittami S.M."/>
            <person name="Gabaldon T."/>
            <person name="Gachon C.M."/>
            <person name="Groisillier A."/>
            <person name="Herve C."/>
            <person name="Jabbari K."/>
            <person name="Katinka M."/>
            <person name="Kloareg B."/>
            <person name="Kowalczyk N."/>
            <person name="Labadie K."/>
            <person name="Leblanc C."/>
            <person name="Lopez P.J."/>
            <person name="McLachlan D.H."/>
            <person name="Meslet-Cladiere L."/>
            <person name="Moustafa A."/>
            <person name="Nehr Z."/>
            <person name="Nyvall Collen P."/>
            <person name="Panaud O."/>
            <person name="Partensky F."/>
            <person name="Poulain J."/>
            <person name="Rensing S.A."/>
            <person name="Rousvoal S."/>
            <person name="Samson G."/>
            <person name="Symeonidi A."/>
            <person name="Weissenbach J."/>
            <person name="Zambounis A."/>
            <person name="Wincker P."/>
            <person name="Boyen C."/>
        </authorList>
    </citation>
    <scope>NUCLEOTIDE SEQUENCE [LARGE SCALE GENOMIC DNA]</scope>
    <source>
        <strain evidence="12">cv. Stackhouse</strain>
    </source>
</reference>
<dbReference type="Pfam" id="PF08321">
    <property type="entry name" value="PPP5"/>
    <property type="match status" value="1"/>
</dbReference>
<dbReference type="InterPro" id="IPR019734">
    <property type="entry name" value="TPR_rpt"/>
</dbReference>
<dbReference type="RefSeq" id="XP_005716212.1">
    <property type="nucleotide sequence ID" value="XM_005716155.1"/>
</dbReference>
<dbReference type="OrthoDB" id="445564at2759"/>
<keyword evidence="4" id="KW-0479">Metal-binding</keyword>
<dbReference type="InterPro" id="IPR006186">
    <property type="entry name" value="Ser/Thr-sp_prot-phosphatase"/>
</dbReference>
<dbReference type="SUPFAM" id="SSF56300">
    <property type="entry name" value="Metallo-dependent phosphatases"/>
    <property type="match status" value="1"/>
</dbReference>
<evidence type="ECO:0000256" key="9">
    <source>
        <dbReference type="PIRSR" id="PIRSR033096-1"/>
    </source>
</evidence>
<evidence type="ECO:0000256" key="4">
    <source>
        <dbReference type="ARBA" id="ARBA00022723"/>
    </source>
</evidence>
<dbReference type="SMART" id="SM00028">
    <property type="entry name" value="TPR"/>
    <property type="match status" value="3"/>
</dbReference>
<dbReference type="InterPro" id="IPR013235">
    <property type="entry name" value="PPP_dom"/>
</dbReference>
<name>R7QF44_CHOCR</name>
<sequence length="531" mass="59019">MTSIVDQIKAKANDAFKSNRFADAAGLYTWAIDHAIETNADGKVKAVLYSNRSATSIKLEQYGYAIIDATAAIEMNPGYVKGYYRRAGAQFALTKYKEAKKDYALIIKMLPGDKDALLKLKECDKRIREIAFAKAIESDSLRVSVCDTVDVATITVDDSYSGPRIQDDGVVTEDFIHSLVDAFKAQKTLHLKYAMSIILAAKKIMDALPNIVEIPVNAADTITVCGDVHGQYYDLTNAIFKENGMPSATNPYVFNGDFVDRGSFSVEVILTLLAIKVWCPEAIHLTRGNHESQNMNRIYGFQGEVQAKYTNTVFSLFSEFFQSLPLAFILDGSGEKDGRKAFIVHGGLFSKDGVTLDEINQINRNCEPDSGIMSEMLWSDPQDQNGWGVSKRGIGVAFGPDVTHRFLDNNGLDIIVRSHEMKDKGYEVQAEGRLITIFSAPNYCDQMGNQGAFIKFDHKMEPKFVQFSAVPVSHSFTPTSHLVSTVVLPPERHFCKCHENLTLPLSHYQCVCFLSFSNSTLKYGPCNTLRM</sequence>
<dbReference type="InterPro" id="IPR029052">
    <property type="entry name" value="Metallo-depent_PP-like"/>
</dbReference>
<feature type="active site" description="Proton donor/acceptor" evidence="9">
    <location>
        <position position="290"/>
    </location>
</feature>
<keyword evidence="12" id="KW-1185">Reference proteome</keyword>
<dbReference type="CDD" id="cd07417">
    <property type="entry name" value="MPP_PP5_C"/>
    <property type="match status" value="1"/>
</dbReference>
<feature type="domain" description="Serine/threonine specific protein phosphatases" evidence="10">
    <location>
        <begin position="189"/>
        <end position="471"/>
    </location>
</feature>
<evidence type="ECO:0000256" key="7">
    <source>
        <dbReference type="ARBA" id="ARBA00022803"/>
    </source>
</evidence>
<gene>
    <name evidence="11" type="ORF">CHC_T00004777001</name>
</gene>
<protein>
    <recommendedName>
        <fullName evidence="3">protein-serine/threonine phosphatase</fullName>
        <ecNumber evidence="3">3.1.3.16</ecNumber>
    </recommendedName>
</protein>
<dbReference type="PANTHER" id="PTHR45668">
    <property type="entry name" value="SERINE/THREONINE-PROTEIN PHOSPHATASE 5-RELATED"/>
    <property type="match status" value="1"/>
</dbReference>
<dbReference type="PRINTS" id="PR00114">
    <property type="entry name" value="STPHPHTASE"/>
</dbReference>
<keyword evidence="5" id="KW-0677">Repeat</keyword>
<dbReference type="Gene3D" id="3.60.21.10">
    <property type="match status" value="1"/>
</dbReference>
<proteinExistence type="inferred from homology"/>
<evidence type="ECO:0000256" key="3">
    <source>
        <dbReference type="ARBA" id="ARBA00013081"/>
    </source>
</evidence>
<dbReference type="OMA" id="IHKKYAF"/>
<dbReference type="GO" id="GO:0004722">
    <property type="term" value="F:protein serine/threonine phosphatase activity"/>
    <property type="evidence" value="ECO:0007669"/>
    <property type="project" value="UniProtKB-EC"/>
</dbReference>
<dbReference type="InterPro" id="IPR004843">
    <property type="entry name" value="Calcineurin-like_PHP"/>
</dbReference>
<dbReference type="PIRSF" id="PIRSF033096">
    <property type="entry name" value="PPPtase_5"/>
    <property type="match status" value="1"/>
</dbReference>
<evidence type="ECO:0000256" key="8">
    <source>
        <dbReference type="ARBA" id="ARBA00023211"/>
    </source>
</evidence>
<dbReference type="Pfam" id="PF00149">
    <property type="entry name" value="Metallophos"/>
    <property type="match status" value="1"/>
</dbReference>
<dbReference type="KEGG" id="ccp:CHC_T00004777001"/>
<dbReference type="Gene3D" id="1.25.40.10">
    <property type="entry name" value="Tetratricopeptide repeat domain"/>
    <property type="match status" value="1"/>
</dbReference>
<dbReference type="GeneID" id="17323929"/>
<evidence type="ECO:0000313" key="12">
    <source>
        <dbReference type="Proteomes" id="UP000012073"/>
    </source>
</evidence>
<dbReference type="GO" id="GO:0046872">
    <property type="term" value="F:metal ion binding"/>
    <property type="evidence" value="ECO:0007669"/>
    <property type="project" value="UniProtKB-KW"/>
</dbReference>
<organism evidence="11 12">
    <name type="scientific">Chondrus crispus</name>
    <name type="common">Carrageen Irish moss</name>
    <name type="synonym">Polymorpha crispa</name>
    <dbReference type="NCBI Taxonomy" id="2769"/>
    <lineage>
        <taxon>Eukaryota</taxon>
        <taxon>Rhodophyta</taxon>
        <taxon>Florideophyceae</taxon>
        <taxon>Rhodymeniophycidae</taxon>
        <taxon>Gigartinales</taxon>
        <taxon>Gigartinaceae</taxon>
        <taxon>Chondrus</taxon>
    </lineage>
</organism>
<dbReference type="Gramene" id="CDF36393">
    <property type="protein sequence ID" value="CDF36393"/>
    <property type="gene ID" value="CHC_T00004777001"/>
</dbReference>
<dbReference type="PANTHER" id="PTHR45668:SF5">
    <property type="entry name" value="SERINE_THREONINE-PROTEIN PHOSPHATASE 5"/>
    <property type="match status" value="1"/>
</dbReference>
<dbReference type="InterPro" id="IPR011990">
    <property type="entry name" value="TPR-like_helical_dom_sf"/>
</dbReference>
<dbReference type="AlphaFoldDB" id="R7QF44"/>
<dbReference type="SMART" id="SM00156">
    <property type="entry name" value="PP2Ac"/>
    <property type="match status" value="1"/>
</dbReference>
<comment type="cofactor">
    <cofactor evidence="1">
        <name>Mn(2+)</name>
        <dbReference type="ChEBI" id="CHEBI:29035"/>
    </cofactor>
</comment>
<comment type="similarity">
    <text evidence="2">Belongs to the PPP phosphatase family. PP-5 (PP-T) subfamily.</text>
</comment>
<evidence type="ECO:0000256" key="1">
    <source>
        <dbReference type="ARBA" id="ARBA00001936"/>
    </source>
</evidence>
<dbReference type="InterPro" id="IPR041753">
    <property type="entry name" value="PP5_C"/>
</dbReference>
<evidence type="ECO:0000313" key="11">
    <source>
        <dbReference type="EMBL" id="CDF36393.1"/>
    </source>
</evidence>
<evidence type="ECO:0000256" key="6">
    <source>
        <dbReference type="ARBA" id="ARBA00022801"/>
    </source>
</evidence>
<dbReference type="Proteomes" id="UP000012073">
    <property type="component" value="Unassembled WGS sequence"/>
</dbReference>
<keyword evidence="8" id="KW-0464">Manganese</keyword>
<evidence type="ECO:0000256" key="2">
    <source>
        <dbReference type="ARBA" id="ARBA00008786"/>
    </source>
</evidence>
<keyword evidence="7" id="KW-0802">TPR repeat</keyword>
<dbReference type="EC" id="3.1.3.16" evidence="3"/>
<dbReference type="InterPro" id="IPR051134">
    <property type="entry name" value="PPP_phosphatase"/>
</dbReference>
<accession>R7QF44</accession>